<keyword evidence="2" id="KW-1185">Reference proteome</keyword>
<dbReference type="Proteomes" id="UP001165063">
    <property type="component" value="Unassembled WGS sequence"/>
</dbReference>
<reference evidence="1" key="1">
    <citation type="submission" date="2023-04" db="EMBL/GenBank/DDBJ databases">
        <title>Ambrosiozyma monospora NBRC 1965.</title>
        <authorList>
            <person name="Ichikawa N."/>
            <person name="Sato H."/>
            <person name="Tonouchi N."/>
        </authorList>
    </citation>
    <scope>NUCLEOTIDE SEQUENCE</scope>
    <source>
        <strain evidence="1">NBRC 1965</strain>
    </source>
</reference>
<proteinExistence type="predicted"/>
<evidence type="ECO:0000313" key="2">
    <source>
        <dbReference type="Proteomes" id="UP001165063"/>
    </source>
</evidence>
<organism evidence="1 2">
    <name type="scientific">Ambrosiozyma monospora</name>
    <name type="common">Yeast</name>
    <name type="synonym">Endomycopsis monosporus</name>
    <dbReference type="NCBI Taxonomy" id="43982"/>
    <lineage>
        <taxon>Eukaryota</taxon>
        <taxon>Fungi</taxon>
        <taxon>Dikarya</taxon>
        <taxon>Ascomycota</taxon>
        <taxon>Saccharomycotina</taxon>
        <taxon>Pichiomycetes</taxon>
        <taxon>Pichiales</taxon>
        <taxon>Pichiaceae</taxon>
        <taxon>Ambrosiozyma</taxon>
    </lineage>
</organism>
<name>A0A9W6Z332_AMBMO</name>
<evidence type="ECO:0000313" key="1">
    <source>
        <dbReference type="EMBL" id="GMG40630.1"/>
    </source>
</evidence>
<sequence>MKMTTGSLPGDWRLETGDWMAKLAQLAQLAKLTNLFTEENRWGELASLVGMELKTHSRLQSSVKCFEGGQDSRLN</sequence>
<gene>
    <name evidence="1" type="ORF">Amon01_000635900</name>
</gene>
<dbReference type="EMBL" id="BSXU01003989">
    <property type="protein sequence ID" value="GMG40630.1"/>
    <property type="molecule type" value="Genomic_DNA"/>
</dbReference>
<protein>
    <submittedName>
        <fullName evidence="1">Unnamed protein product</fullName>
    </submittedName>
</protein>
<comment type="caution">
    <text evidence="1">The sequence shown here is derived from an EMBL/GenBank/DDBJ whole genome shotgun (WGS) entry which is preliminary data.</text>
</comment>
<accession>A0A9W6Z332</accession>
<dbReference type="AlphaFoldDB" id="A0A9W6Z332"/>